<evidence type="ECO:0000256" key="1">
    <source>
        <dbReference type="ARBA" id="ARBA00009915"/>
    </source>
</evidence>
<dbReference type="PANTHER" id="PTHR21711:SF0">
    <property type="entry name" value="MITOCHONDRIAL INNER MEMBRANE PROTEASE ATP23 HOMOLOG"/>
    <property type="match status" value="1"/>
</dbReference>
<keyword evidence="3 6" id="KW-0479">Metal-binding</keyword>
<dbReference type="EMBL" id="CP111025">
    <property type="protein sequence ID" value="WAR27023.1"/>
    <property type="molecule type" value="Genomic_DNA"/>
</dbReference>
<evidence type="ECO:0000313" key="9">
    <source>
        <dbReference type="Proteomes" id="UP001164746"/>
    </source>
</evidence>
<gene>
    <name evidence="8" type="ORF">MAR_012727</name>
</gene>
<name>A0ABY7G1L4_MYAAR</name>
<evidence type="ECO:0000256" key="4">
    <source>
        <dbReference type="ARBA" id="ARBA00022801"/>
    </source>
</evidence>
<evidence type="ECO:0000256" key="6">
    <source>
        <dbReference type="RuleBase" id="RU364057"/>
    </source>
</evidence>
<evidence type="ECO:0000256" key="2">
    <source>
        <dbReference type="ARBA" id="ARBA00022670"/>
    </source>
</evidence>
<evidence type="ECO:0000256" key="3">
    <source>
        <dbReference type="ARBA" id="ARBA00022723"/>
    </source>
</evidence>
<proteinExistence type="inferred from homology"/>
<dbReference type="PANTHER" id="PTHR21711">
    <property type="entry name" value="MITOCHONDRIAL INNER MEMBRANE PROTEASE"/>
    <property type="match status" value="1"/>
</dbReference>
<keyword evidence="5 6" id="KW-0482">Metalloprotease</keyword>
<dbReference type="InterPro" id="IPR019165">
    <property type="entry name" value="Peptidase_M76_ATP23"/>
</dbReference>
<evidence type="ECO:0000256" key="7">
    <source>
        <dbReference type="SAM" id="MobiDB-lite"/>
    </source>
</evidence>
<keyword evidence="9" id="KW-1185">Reference proteome</keyword>
<evidence type="ECO:0000256" key="5">
    <source>
        <dbReference type="ARBA" id="ARBA00023049"/>
    </source>
</evidence>
<dbReference type="EC" id="3.4.24.-" evidence="6"/>
<keyword evidence="2 6" id="KW-0645">Protease</keyword>
<keyword evidence="4 6" id="KW-0378">Hydrolase</keyword>
<accession>A0ABY7G1L4</accession>
<dbReference type="Pfam" id="PF09768">
    <property type="entry name" value="Peptidase_M76"/>
    <property type="match status" value="1"/>
</dbReference>
<dbReference type="Proteomes" id="UP001164746">
    <property type="component" value="Chromosome 14"/>
</dbReference>
<evidence type="ECO:0000313" key="8">
    <source>
        <dbReference type="EMBL" id="WAR27023.1"/>
    </source>
</evidence>
<protein>
    <recommendedName>
        <fullName evidence="6">Mitochondrial inner membrane protease ATP23</fullName>
        <ecNumber evidence="6">3.4.24.-</ecNumber>
    </recommendedName>
</protein>
<sequence length="204" mass="22976">MSNSEKSKTSAQSQESGDKQEYVKQYEGYKHDENDDMGYYFFPGRGKGKVQVVQCENVIKAELQVCNSLGHELVHAFDKCRAKIDEKNIDHLACTEVRAANLMHCNLLSAWGHGQITPFDYHNKHQACVRTKAIKSIRTVRDIGEQAAIAAVDKVFTRCYNDLEPFGRRIKLGAQESAQALRDGIFYGYLPLPDEDGPGKNMTE</sequence>
<feature type="region of interest" description="Disordered" evidence="7">
    <location>
        <begin position="1"/>
        <end position="24"/>
    </location>
</feature>
<comment type="similarity">
    <text evidence="1 6">Belongs to the peptidase M76 family.</text>
</comment>
<reference evidence="8" key="1">
    <citation type="submission" date="2022-11" db="EMBL/GenBank/DDBJ databases">
        <title>Centuries of genome instability and evolution in soft-shell clam transmissible cancer (bioRxiv).</title>
        <authorList>
            <person name="Hart S.F.M."/>
            <person name="Yonemitsu M.A."/>
            <person name="Giersch R.M."/>
            <person name="Beal B.F."/>
            <person name="Arriagada G."/>
            <person name="Davis B.W."/>
            <person name="Ostrander E.A."/>
            <person name="Goff S.P."/>
            <person name="Metzger M.J."/>
        </authorList>
    </citation>
    <scope>NUCLEOTIDE SEQUENCE</scope>
    <source>
        <strain evidence="8">MELC-2E11</strain>
        <tissue evidence="8">Siphon/mantle</tissue>
    </source>
</reference>
<organism evidence="8 9">
    <name type="scientific">Mya arenaria</name>
    <name type="common">Soft-shell clam</name>
    <dbReference type="NCBI Taxonomy" id="6604"/>
    <lineage>
        <taxon>Eukaryota</taxon>
        <taxon>Metazoa</taxon>
        <taxon>Spiralia</taxon>
        <taxon>Lophotrochozoa</taxon>
        <taxon>Mollusca</taxon>
        <taxon>Bivalvia</taxon>
        <taxon>Autobranchia</taxon>
        <taxon>Heteroconchia</taxon>
        <taxon>Euheterodonta</taxon>
        <taxon>Imparidentia</taxon>
        <taxon>Neoheterodontei</taxon>
        <taxon>Myida</taxon>
        <taxon>Myoidea</taxon>
        <taxon>Myidae</taxon>
        <taxon>Mya</taxon>
    </lineage>
</organism>